<evidence type="ECO:0000259" key="1">
    <source>
        <dbReference type="PROSITE" id="PS50943"/>
    </source>
</evidence>
<dbReference type="InterPro" id="IPR001387">
    <property type="entry name" value="Cro/C1-type_HTH"/>
</dbReference>
<keyword evidence="3" id="KW-1185">Reference proteome</keyword>
<dbReference type="PROSITE" id="PS50943">
    <property type="entry name" value="HTH_CROC1"/>
    <property type="match status" value="1"/>
</dbReference>
<protein>
    <recommendedName>
        <fullName evidence="1">HTH cro/C1-type domain-containing protein</fullName>
    </recommendedName>
</protein>
<dbReference type="InterPro" id="IPR010982">
    <property type="entry name" value="Lambda_DNA-bd_dom_sf"/>
</dbReference>
<dbReference type="Pfam" id="PF01381">
    <property type="entry name" value="HTH_3"/>
    <property type="match status" value="1"/>
</dbReference>
<dbReference type="Proteomes" id="UP000054099">
    <property type="component" value="Unassembled WGS sequence"/>
</dbReference>
<dbReference type="Gene3D" id="1.10.260.40">
    <property type="entry name" value="lambda repressor-like DNA-binding domains"/>
    <property type="match status" value="1"/>
</dbReference>
<sequence length="93" mass="10674">MECKKEMIKEQYLKIDGIKVKISRAEKGWTITKLSNESGVTRKTIGEIEKGNKKRIRYSTINQIAITLDKKVEDLCIQNEKKNEGEDFNGLQG</sequence>
<dbReference type="SUPFAM" id="SSF47413">
    <property type="entry name" value="lambda repressor-like DNA-binding domains"/>
    <property type="match status" value="1"/>
</dbReference>
<accession>A0A0V8IUN6</accession>
<dbReference type="GO" id="GO:0003677">
    <property type="term" value="F:DNA binding"/>
    <property type="evidence" value="ECO:0007669"/>
    <property type="project" value="InterPro"/>
</dbReference>
<name>A0A0V8IUN6_9BACL</name>
<organism evidence="2 3">
    <name type="scientific">Fictibacillus enclensis</name>
    <dbReference type="NCBI Taxonomy" id="1017270"/>
    <lineage>
        <taxon>Bacteria</taxon>
        <taxon>Bacillati</taxon>
        <taxon>Bacillota</taxon>
        <taxon>Bacilli</taxon>
        <taxon>Bacillales</taxon>
        <taxon>Fictibacillaceae</taxon>
        <taxon>Fictibacillus</taxon>
    </lineage>
</organism>
<dbReference type="AlphaFoldDB" id="A0A0V8IUN6"/>
<reference evidence="2 3" key="1">
    <citation type="journal article" date="2014" name="Antonie Van Leeuwenhoek">
        <title>Fictibacillus enclensis sp. nov., isolated from marine sediment.</title>
        <authorList>
            <person name="Dastager S.G."/>
            <person name="Mawlankar R."/>
            <person name="Srinivasan K."/>
            <person name="Tang S.K."/>
            <person name="Lee J.C."/>
            <person name="Ramana V.V."/>
            <person name="Shouche Y.S."/>
        </authorList>
    </citation>
    <scope>NUCLEOTIDE SEQUENCE [LARGE SCALE GENOMIC DNA]</scope>
    <source>
        <strain evidence="2 3">NIO-1003</strain>
    </source>
</reference>
<evidence type="ECO:0000313" key="2">
    <source>
        <dbReference type="EMBL" id="KSU78473.1"/>
    </source>
</evidence>
<comment type="caution">
    <text evidence="2">The sequence shown here is derived from an EMBL/GenBank/DDBJ whole genome shotgun (WGS) entry which is preliminary data.</text>
</comment>
<dbReference type="EMBL" id="LNQN01000009">
    <property type="protein sequence ID" value="KSU78473.1"/>
    <property type="molecule type" value="Genomic_DNA"/>
</dbReference>
<dbReference type="SMART" id="SM00530">
    <property type="entry name" value="HTH_XRE"/>
    <property type="match status" value="1"/>
</dbReference>
<evidence type="ECO:0000313" key="3">
    <source>
        <dbReference type="Proteomes" id="UP000054099"/>
    </source>
</evidence>
<gene>
    <name evidence="2" type="ORF">AS030_21850</name>
</gene>
<proteinExistence type="predicted"/>
<dbReference type="CDD" id="cd00093">
    <property type="entry name" value="HTH_XRE"/>
    <property type="match status" value="1"/>
</dbReference>
<feature type="domain" description="HTH cro/C1-type" evidence="1">
    <location>
        <begin position="20"/>
        <end position="75"/>
    </location>
</feature>